<protein>
    <recommendedName>
        <fullName evidence="10">Mpv17-like protein 2</fullName>
    </recommendedName>
</protein>
<dbReference type="PANTHER" id="PTHR11266:SF8">
    <property type="entry name" value="MPV17-LIKE PROTEIN 2"/>
    <property type="match status" value="1"/>
</dbReference>
<feature type="transmembrane region" description="Helical" evidence="6">
    <location>
        <begin position="106"/>
        <end position="126"/>
    </location>
</feature>
<name>A0ABD0LL70_9CAEN</name>
<gene>
    <name evidence="8" type="ORF">BaRGS_00008487</name>
</gene>
<evidence type="ECO:0000256" key="2">
    <source>
        <dbReference type="ARBA" id="ARBA00006824"/>
    </source>
</evidence>
<keyword evidence="4 6" id="KW-1133">Transmembrane helix</keyword>
<dbReference type="InterPro" id="IPR007248">
    <property type="entry name" value="Mpv17_PMP22"/>
</dbReference>
<keyword evidence="9" id="KW-1185">Reference proteome</keyword>
<evidence type="ECO:0000256" key="6">
    <source>
        <dbReference type="RuleBase" id="RU363053"/>
    </source>
</evidence>
<sequence>MSLATLRLAFRPLLNSLATTRQVLFSPQCLLYTNTGLTVALSITGDVFQQWYQSARKQNSQPWDKRRTAHMAGTGLLIAPFIHYWYVFLDRWLPGRTFRILWRKVLMDQLVCSPVYLSIFVLSLGIMEGRSWENIKDDVRGKGSVLYVAEWVVWPPAQFVNFYFLPSKYRVLYDNTISLAFDTFWSYVWYEMEKEEDKGDETANKKSLTDGTEETKSIAEG</sequence>
<proteinExistence type="inferred from homology"/>
<dbReference type="AlphaFoldDB" id="A0ABD0LL70"/>
<organism evidence="8 9">
    <name type="scientific">Batillaria attramentaria</name>
    <dbReference type="NCBI Taxonomy" id="370345"/>
    <lineage>
        <taxon>Eukaryota</taxon>
        <taxon>Metazoa</taxon>
        <taxon>Spiralia</taxon>
        <taxon>Lophotrochozoa</taxon>
        <taxon>Mollusca</taxon>
        <taxon>Gastropoda</taxon>
        <taxon>Caenogastropoda</taxon>
        <taxon>Sorbeoconcha</taxon>
        <taxon>Cerithioidea</taxon>
        <taxon>Batillariidae</taxon>
        <taxon>Batillaria</taxon>
    </lineage>
</organism>
<dbReference type="EMBL" id="JACVVK020000038">
    <property type="protein sequence ID" value="KAK7500264.1"/>
    <property type="molecule type" value="Genomic_DNA"/>
</dbReference>
<evidence type="ECO:0000256" key="5">
    <source>
        <dbReference type="ARBA" id="ARBA00023136"/>
    </source>
</evidence>
<dbReference type="PANTHER" id="PTHR11266">
    <property type="entry name" value="PEROXISOMAL MEMBRANE PROTEIN 2, PXMP2 MPV17"/>
    <property type="match status" value="1"/>
</dbReference>
<evidence type="ECO:0000313" key="9">
    <source>
        <dbReference type="Proteomes" id="UP001519460"/>
    </source>
</evidence>
<feature type="transmembrane region" description="Helical" evidence="6">
    <location>
        <begin position="30"/>
        <end position="48"/>
    </location>
</feature>
<evidence type="ECO:0000256" key="3">
    <source>
        <dbReference type="ARBA" id="ARBA00022692"/>
    </source>
</evidence>
<keyword evidence="5 6" id="KW-0472">Membrane</keyword>
<dbReference type="Pfam" id="PF04117">
    <property type="entry name" value="Mpv17_PMP22"/>
    <property type="match status" value="1"/>
</dbReference>
<dbReference type="Proteomes" id="UP001519460">
    <property type="component" value="Unassembled WGS sequence"/>
</dbReference>
<evidence type="ECO:0000256" key="7">
    <source>
        <dbReference type="SAM" id="MobiDB-lite"/>
    </source>
</evidence>
<comment type="similarity">
    <text evidence="2 6">Belongs to the peroxisomal membrane protein PXMP2/4 family.</text>
</comment>
<evidence type="ECO:0000256" key="1">
    <source>
        <dbReference type="ARBA" id="ARBA00004141"/>
    </source>
</evidence>
<evidence type="ECO:0000256" key="4">
    <source>
        <dbReference type="ARBA" id="ARBA00022989"/>
    </source>
</evidence>
<feature type="region of interest" description="Disordered" evidence="7">
    <location>
        <begin position="195"/>
        <end position="221"/>
    </location>
</feature>
<comment type="caution">
    <text evidence="8">The sequence shown here is derived from an EMBL/GenBank/DDBJ whole genome shotgun (WGS) entry which is preliminary data.</text>
</comment>
<accession>A0ABD0LL70</accession>
<dbReference type="GO" id="GO:0016020">
    <property type="term" value="C:membrane"/>
    <property type="evidence" value="ECO:0007669"/>
    <property type="project" value="UniProtKB-SubCell"/>
</dbReference>
<comment type="subcellular location">
    <subcellularLocation>
        <location evidence="1">Membrane</location>
        <topology evidence="1">Multi-pass membrane protein</topology>
    </subcellularLocation>
</comment>
<keyword evidence="3 6" id="KW-0812">Transmembrane</keyword>
<evidence type="ECO:0008006" key="10">
    <source>
        <dbReference type="Google" id="ProtNLM"/>
    </source>
</evidence>
<reference evidence="8 9" key="1">
    <citation type="journal article" date="2023" name="Sci. Data">
        <title>Genome assembly of the Korean intertidal mud-creeper Batillaria attramentaria.</title>
        <authorList>
            <person name="Patra A.K."/>
            <person name="Ho P.T."/>
            <person name="Jun S."/>
            <person name="Lee S.J."/>
            <person name="Kim Y."/>
            <person name="Won Y.J."/>
        </authorList>
    </citation>
    <scope>NUCLEOTIDE SEQUENCE [LARGE SCALE GENOMIC DNA]</scope>
    <source>
        <strain evidence="8">Wonlab-2016</strain>
    </source>
</reference>
<evidence type="ECO:0000313" key="8">
    <source>
        <dbReference type="EMBL" id="KAK7500264.1"/>
    </source>
</evidence>
<feature type="transmembrane region" description="Helical" evidence="6">
    <location>
        <begin position="69"/>
        <end position="86"/>
    </location>
</feature>